<dbReference type="GO" id="GO:0022857">
    <property type="term" value="F:transmembrane transporter activity"/>
    <property type="evidence" value="ECO:0007669"/>
    <property type="project" value="InterPro"/>
</dbReference>
<organism evidence="7 8">
    <name type="scientific">Gomphillus americanus</name>
    <dbReference type="NCBI Taxonomy" id="1940652"/>
    <lineage>
        <taxon>Eukaryota</taxon>
        <taxon>Fungi</taxon>
        <taxon>Dikarya</taxon>
        <taxon>Ascomycota</taxon>
        <taxon>Pezizomycotina</taxon>
        <taxon>Lecanoromycetes</taxon>
        <taxon>OSLEUM clade</taxon>
        <taxon>Ostropomycetidae</taxon>
        <taxon>Ostropales</taxon>
        <taxon>Graphidaceae</taxon>
        <taxon>Gomphilloideae</taxon>
        <taxon>Gomphillus</taxon>
    </lineage>
</organism>
<proteinExistence type="predicted"/>
<keyword evidence="3 6" id="KW-1133">Transmembrane helix</keyword>
<reference evidence="7" key="1">
    <citation type="submission" date="2021-03" db="EMBL/GenBank/DDBJ databases">
        <authorList>
            <person name="Tagirdzhanova G."/>
        </authorList>
    </citation>
    <scope>NUCLEOTIDE SEQUENCE</scope>
</reference>
<feature type="transmembrane region" description="Helical" evidence="6">
    <location>
        <begin position="23"/>
        <end position="42"/>
    </location>
</feature>
<feature type="transmembrane region" description="Helical" evidence="6">
    <location>
        <begin position="180"/>
        <end position="197"/>
    </location>
</feature>
<keyword evidence="2 6" id="KW-0812">Transmembrane</keyword>
<dbReference type="SUPFAM" id="SSF103473">
    <property type="entry name" value="MFS general substrate transporter"/>
    <property type="match status" value="1"/>
</dbReference>
<keyword evidence="4 6" id="KW-0472">Membrane</keyword>
<dbReference type="OrthoDB" id="440553at2759"/>
<dbReference type="Gene3D" id="1.20.1250.20">
    <property type="entry name" value="MFS general substrate transporter like domains"/>
    <property type="match status" value="1"/>
</dbReference>
<comment type="caution">
    <text evidence="7">The sequence shown here is derived from an EMBL/GenBank/DDBJ whole genome shotgun (WGS) entry which is preliminary data.</text>
</comment>
<dbReference type="EMBL" id="CAJPDQ010000018">
    <property type="protein sequence ID" value="CAF9922792.1"/>
    <property type="molecule type" value="Genomic_DNA"/>
</dbReference>
<protein>
    <submittedName>
        <fullName evidence="7">Uncharacterized protein</fullName>
    </submittedName>
</protein>
<evidence type="ECO:0000256" key="2">
    <source>
        <dbReference type="ARBA" id="ARBA00022692"/>
    </source>
</evidence>
<evidence type="ECO:0000256" key="3">
    <source>
        <dbReference type="ARBA" id="ARBA00022989"/>
    </source>
</evidence>
<dbReference type="Pfam" id="PF07690">
    <property type="entry name" value="MFS_1"/>
    <property type="match status" value="1"/>
</dbReference>
<comment type="subcellular location">
    <subcellularLocation>
        <location evidence="1">Membrane</location>
        <topology evidence="1">Multi-pass membrane protein</topology>
    </subcellularLocation>
</comment>
<dbReference type="PANTHER" id="PTHR23502:SF26">
    <property type="entry name" value="MAJOR FACILITATOR SUPERFAMILY (MFS) PROFILE DOMAIN-CONTAINING PROTEIN"/>
    <property type="match status" value="1"/>
</dbReference>
<name>A0A8H3ICA7_9LECA</name>
<keyword evidence="8" id="KW-1185">Reference proteome</keyword>
<dbReference type="PANTHER" id="PTHR23502">
    <property type="entry name" value="MAJOR FACILITATOR SUPERFAMILY"/>
    <property type="match status" value="1"/>
</dbReference>
<accession>A0A8H3ICA7</accession>
<dbReference type="GO" id="GO:0005886">
    <property type="term" value="C:plasma membrane"/>
    <property type="evidence" value="ECO:0007669"/>
    <property type="project" value="TreeGrafter"/>
</dbReference>
<sequence length="437" mass="47663">MVVQGLAPSFRGPLAYGQCGRRLTFILTLSLFSCANLALSFATNYPMLLALRGVQAARSAATISIGTGVIADIALPFERGGFIGANSGIRIAAQALDPCVGGTLNGTIILLVLVTFLPETQRSIAGDGSILLHSVYRPLVYFYTVARRETSENQSRPQSQASMGFKQTLVPSKTLCNKDVAVLLFYGALVYAVWSMVTSSTTTVLLREFPTLTDLELGLCFLPNGLGCVIDSTITGKIMDYNYKRVEKQYKLKNEIALKTHIKGDPNIPYEHACLAPMLHLTVVFILSVCLYGASYELNDINRFATANLLISLLLQFFIAYTTTATFSINSALLVDCFPRGAAGATAVNNLARCTLGAIGVSVIEPMIEAIRIRNTFFVLGEIVLLFRPLVWAEWKWGQSWRMQREKAMTSDQELEEVGEGKGKEVETPESGSPQPT</sequence>
<feature type="transmembrane region" description="Helical" evidence="6">
    <location>
        <begin position="307"/>
        <end position="329"/>
    </location>
</feature>
<gene>
    <name evidence="7" type="ORF">GOMPHAMPRED_002674</name>
</gene>
<feature type="region of interest" description="Disordered" evidence="5">
    <location>
        <begin position="408"/>
        <end position="437"/>
    </location>
</feature>
<feature type="transmembrane region" description="Helical" evidence="6">
    <location>
        <begin position="275"/>
        <end position="295"/>
    </location>
</feature>
<evidence type="ECO:0000256" key="6">
    <source>
        <dbReference type="SAM" id="Phobius"/>
    </source>
</evidence>
<evidence type="ECO:0000313" key="7">
    <source>
        <dbReference type="EMBL" id="CAF9922792.1"/>
    </source>
</evidence>
<dbReference type="InterPro" id="IPR011701">
    <property type="entry name" value="MFS"/>
</dbReference>
<evidence type="ECO:0000256" key="5">
    <source>
        <dbReference type="SAM" id="MobiDB-lite"/>
    </source>
</evidence>
<evidence type="ECO:0000256" key="1">
    <source>
        <dbReference type="ARBA" id="ARBA00004141"/>
    </source>
</evidence>
<dbReference type="InterPro" id="IPR036259">
    <property type="entry name" value="MFS_trans_sf"/>
</dbReference>
<dbReference type="Proteomes" id="UP000664169">
    <property type="component" value="Unassembled WGS sequence"/>
</dbReference>
<dbReference type="AlphaFoldDB" id="A0A8H3ICA7"/>
<evidence type="ECO:0000313" key="8">
    <source>
        <dbReference type="Proteomes" id="UP000664169"/>
    </source>
</evidence>
<evidence type="ECO:0000256" key="4">
    <source>
        <dbReference type="ARBA" id="ARBA00023136"/>
    </source>
</evidence>